<feature type="coiled-coil region" evidence="1">
    <location>
        <begin position="83"/>
        <end position="184"/>
    </location>
</feature>
<keyword evidence="2" id="KW-1133">Transmembrane helix</keyword>
<dbReference type="OMA" id="KCNDMMS"/>
<evidence type="ECO:0000313" key="3">
    <source>
        <dbReference type="EMBL" id="CAD8154233.1"/>
    </source>
</evidence>
<keyword evidence="1" id="KW-0175">Coiled coil</keyword>
<reference evidence="3" key="1">
    <citation type="submission" date="2021-01" db="EMBL/GenBank/DDBJ databases">
        <authorList>
            <consortium name="Genoscope - CEA"/>
            <person name="William W."/>
        </authorList>
    </citation>
    <scope>NUCLEOTIDE SEQUENCE</scope>
</reference>
<dbReference type="AlphaFoldDB" id="A0A8S1TQI0"/>
<evidence type="ECO:0008006" key="5">
    <source>
        <dbReference type="Google" id="ProtNLM"/>
    </source>
</evidence>
<sequence>MFNIDMKEIIDLQVLDYDVFGKCNDMMSFIQSTNPIRKDDPQIKRKTSAVAKLINQLIQFLKDSDNSKLYNFPEYHDIVYLLKNNLSNNLRIQAIQMQELETSNYEFQNQISNQAQKIKKLCQDLLFKDKENQQLQKEIKALKHQMQQMEDLESQIEKVMNNQNQNLNENNNLLQNEIIQLKHYLELKENTIKYQEGEINLLKLQIQRLYGDQSQDRKHHLFYEQQQIFNENQELLNKINQLSLQSNYQIIQNAGKINESQNAEKRKDPQNEEQNKIQVQQTEKLQNRIFNFLNQLSLHGFLLSAWIGAYVIIQYFK</sequence>
<keyword evidence="4" id="KW-1185">Reference proteome</keyword>
<accession>A0A8S1TQI0</accession>
<dbReference type="EMBL" id="CAJJDP010000029">
    <property type="protein sequence ID" value="CAD8154233.1"/>
    <property type="molecule type" value="Genomic_DNA"/>
</dbReference>
<evidence type="ECO:0000256" key="1">
    <source>
        <dbReference type="SAM" id="Coils"/>
    </source>
</evidence>
<dbReference type="Proteomes" id="UP000683925">
    <property type="component" value="Unassembled WGS sequence"/>
</dbReference>
<protein>
    <recommendedName>
        <fullName evidence="5">Transmembrane protein</fullName>
    </recommendedName>
</protein>
<organism evidence="3 4">
    <name type="scientific">Paramecium octaurelia</name>
    <dbReference type="NCBI Taxonomy" id="43137"/>
    <lineage>
        <taxon>Eukaryota</taxon>
        <taxon>Sar</taxon>
        <taxon>Alveolata</taxon>
        <taxon>Ciliophora</taxon>
        <taxon>Intramacronucleata</taxon>
        <taxon>Oligohymenophorea</taxon>
        <taxon>Peniculida</taxon>
        <taxon>Parameciidae</taxon>
        <taxon>Paramecium</taxon>
    </lineage>
</organism>
<proteinExistence type="predicted"/>
<comment type="caution">
    <text evidence="3">The sequence shown here is derived from an EMBL/GenBank/DDBJ whole genome shotgun (WGS) entry which is preliminary data.</text>
</comment>
<keyword evidence="2" id="KW-0472">Membrane</keyword>
<evidence type="ECO:0000313" key="4">
    <source>
        <dbReference type="Proteomes" id="UP000683925"/>
    </source>
</evidence>
<feature type="transmembrane region" description="Helical" evidence="2">
    <location>
        <begin position="296"/>
        <end position="316"/>
    </location>
</feature>
<gene>
    <name evidence="3" type="ORF">POCTA_138.1.T0290056</name>
</gene>
<name>A0A8S1TQI0_PAROT</name>
<dbReference type="OrthoDB" id="318018at2759"/>
<keyword evidence="2" id="KW-0812">Transmembrane</keyword>
<evidence type="ECO:0000256" key="2">
    <source>
        <dbReference type="SAM" id="Phobius"/>
    </source>
</evidence>